<feature type="transmembrane region" description="Helical" evidence="2">
    <location>
        <begin position="58"/>
        <end position="78"/>
    </location>
</feature>
<dbReference type="InterPro" id="IPR036691">
    <property type="entry name" value="Endo/exonu/phosph_ase_sf"/>
</dbReference>
<keyword evidence="2" id="KW-0472">Membrane</keyword>
<dbReference type="SUPFAM" id="SSF56219">
    <property type="entry name" value="DNase I-like"/>
    <property type="match status" value="1"/>
</dbReference>
<feature type="transmembrane region" description="Helical" evidence="2">
    <location>
        <begin position="33"/>
        <end position="52"/>
    </location>
</feature>
<gene>
    <name evidence="4" type="ORF">H9628_08920</name>
</gene>
<dbReference type="Pfam" id="PF03372">
    <property type="entry name" value="Exo_endo_phos"/>
    <property type="match status" value="1"/>
</dbReference>
<feature type="transmembrane region" description="Helical" evidence="2">
    <location>
        <begin position="6"/>
        <end position="21"/>
    </location>
</feature>
<feature type="region of interest" description="Disordered" evidence="1">
    <location>
        <begin position="335"/>
        <end position="358"/>
    </location>
</feature>
<feature type="domain" description="Endonuclease/exonuclease/phosphatase" evidence="3">
    <location>
        <begin position="103"/>
        <end position="308"/>
    </location>
</feature>
<dbReference type="GO" id="GO:0004519">
    <property type="term" value="F:endonuclease activity"/>
    <property type="evidence" value="ECO:0007669"/>
    <property type="project" value="UniProtKB-KW"/>
</dbReference>
<evidence type="ECO:0000313" key="5">
    <source>
        <dbReference type="Proteomes" id="UP000626242"/>
    </source>
</evidence>
<organism evidence="4 5">
    <name type="scientific">Kaistella pullorum</name>
    <dbReference type="NCBI Taxonomy" id="2763074"/>
    <lineage>
        <taxon>Bacteria</taxon>
        <taxon>Pseudomonadati</taxon>
        <taxon>Bacteroidota</taxon>
        <taxon>Flavobacteriia</taxon>
        <taxon>Flavobacteriales</taxon>
        <taxon>Weeksellaceae</taxon>
        <taxon>Chryseobacterium group</taxon>
        <taxon>Kaistella</taxon>
    </lineage>
</organism>
<keyword evidence="2" id="KW-1133">Transmembrane helix</keyword>
<sequence length="358" mass="42072">MTFALYSISVFLIVLSLLPFVKNQHWIFRVAEFIKIQLLFLQILFLGLNIAFLPKDGWFWLINVIQFALIIYHLYILIRYTTIYRKDRNPLRKGSEQIIRVISTNVFQFNKEYSRFHELIRKYRPDIFITMESNADWEKANQILESDYPHTQKMTLENTYGMHLYSKIPFEKAQFHFFVAEDVPSVEVHLKTREGNFVLYGVHPPPPSPTEERTSKERDGDLLALAKRIKKKNKNTLVIGDFNTVAWSDTSILFRKTSELLDARVGRGILATFHAKYWFFRVPLDLLFHSPEIHIEKLETLEDIGSDHFPILCEFYLNPHNTAQAEDVKTLEKGEEAEVEELIEEGKKEVSDNREDIP</sequence>
<keyword evidence="4" id="KW-0255">Endonuclease</keyword>
<reference evidence="4 5" key="1">
    <citation type="submission" date="2020-08" db="EMBL/GenBank/DDBJ databases">
        <title>A Genomic Blueprint of the Chicken Gut Microbiome.</title>
        <authorList>
            <person name="Gilroy R."/>
            <person name="Ravi A."/>
            <person name="Getino M."/>
            <person name="Pursley I."/>
            <person name="Horton D.L."/>
            <person name="Alikhan N.-F."/>
            <person name="Baker D."/>
            <person name="Gharbi K."/>
            <person name="Hall N."/>
            <person name="Watson M."/>
            <person name="Adriaenssens E.M."/>
            <person name="Foster-Nyarko E."/>
            <person name="Jarju S."/>
            <person name="Secka A."/>
            <person name="Antonio M."/>
            <person name="Oren A."/>
            <person name="Chaudhuri R."/>
            <person name="La Ragione R.M."/>
            <person name="Hildebrand F."/>
            <person name="Pallen M.J."/>
        </authorList>
    </citation>
    <scope>NUCLEOTIDE SEQUENCE [LARGE SCALE GENOMIC DNA]</scope>
    <source>
        <strain evidence="4 5">Sa1CVA4</strain>
    </source>
</reference>
<keyword evidence="5" id="KW-1185">Reference proteome</keyword>
<dbReference type="InterPro" id="IPR005135">
    <property type="entry name" value="Endo/exonuclease/phosphatase"/>
</dbReference>
<dbReference type="RefSeq" id="WP_251833799.1">
    <property type="nucleotide sequence ID" value="NZ_JACSPS010000003.1"/>
</dbReference>
<dbReference type="EMBL" id="JACSPS010000003">
    <property type="protein sequence ID" value="MBD8018591.1"/>
    <property type="molecule type" value="Genomic_DNA"/>
</dbReference>
<keyword evidence="4" id="KW-0540">Nuclease</keyword>
<comment type="caution">
    <text evidence="4">The sequence shown here is derived from an EMBL/GenBank/DDBJ whole genome shotgun (WGS) entry which is preliminary data.</text>
</comment>
<evidence type="ECO:0000256" key="1">
    <source>
        <dbReference type="SAM" id="MobiDB-lite"/>
    </source>
</evidence>
<accession>A0ABR8WPH6</accession>
<evidence type="ECO:0000256" key="2">
    <source>
        <dbReference type="SAM" id="Phobius"/>
    </source>
</evidence>
<feature type="compositionally biased region" description="Basic and acidic residues" evidence="1">
    <location>
        <begin position="344"/>
        <end position="358"/>
    </location>
</feature>
<keyword evidence="2" id="KW-0812">Transmembrane</keyword>
<evidence type="ECO:0000313" key="4">
    <source>
        <dbReference type="EMBL" id="MBD8018591.1"/>
    </source>
</evidence>
<protein>
    <submittedName>
        <fullName evidence="4">Endonuclease/exonuclease/phosphatase family protein</fullName>
    </submittedName>
</protein>
<dbReference type="Proteomes" id="UP000626242">
    <property type="component" value="Unassembled WGS sequence"/>
</dbReference>
<keyword evidence="4" id="KW-0378">Hydrolase</keyword>
<name>A0ABR8WPH6_9FLAO</name>
<proteinExistence type="predicted"/>
<evidence type="ECO:0000259" key="3">
    <source>
        <dbReference type="Pfam" id="PF03372"/>
    </source>
</evidence>
<dbReference type="Gene3D" id="3.60.10.10">
    <property type="entry name" value="Endonuclease/exonuclease/phosphatase"/>
    <property type="match status" value="1"/>
</dbReference>